<dbReference type="Proteomes" id="UP001341840">
    <property type="component" value="Unassembled WGS sequence"/>
</dbReference>
<evidence type="ECO:0000313" key="2">
    <source>
        <dbReference type="Proteomes" id="UP001341840"/>
    </source>
</evidence>
<comment type="caution">
    <text evidence="1">The sequence shown here is derived from an EMBL/GenBank/DDBJ whole genome shotgun (WGS) entry which is preliminary data.</text>
</comment>
<reference evidence="1 2" key="1">
    <citation type="journal article" date="2023" name="Plants (Basel)">
        <title>Bridging the Gap: Combining Genomics and Transcriptomics Approaches to Understand Stylosanthes scabra, an Orphan Legume from the Brazilian Caatinga.</title>
        <authorList>
            <person name="Ferreira-Neto J.R.C."/>
            <person name="da Silva M.D."/>
            <person name="Binneck E."/>
            <person name="de Melo N.F."/>
            <person name="da Silva R.H."/>
            <person name="de Melo A.L.T.M."/>
            <person name="Pandolfi V."/>
            <person name="Bustamante F.O."/>
            <person name="Brasileiro-Vidal A.C."/>
            <person name="Benko-Iseppon A.M."/>
        </authorList>
    </citation>
    <scope>NUCLEOTIDE SEQUENCE [LARGE SCALE GENOMIC DNA]</scope>
    <source>
        <tissue evidence="1">Leaves</tissue>
    </source>
</reference>
<proteinExistence type="predicted"/>
<accession>A0ABU6XB64</accession>
<sequence>MISCTYISFVEKRDGLIEQRLFLFLQRAASLMAHGHLAGSSLPLERVLLLLGIEVDAFCLVACDLAFVVDHRDLISKIKDVELLP</sequence>
<name>A0ABU6XB64_9FABA</name>
<organism evidence="1 2">
    <name type="scientific">Stylosanthes scabra</name>
    <dbReference type="NCBI Taxonomy" id="79078"/>
    <lineage>
        <taxon>Eukaryota</taxon>
        <taxon>Viridiplantae</taxon>
        <taxon>Streptophyta</taxon>
        <taxon>Embryophyta</taxon>
        <taxon>Tracheophyta</taxon>
        <taxon>Spermatophyta</taxon>
        <taxon>Magnoliopsida</taxon>
        <taxon>eudicotyledons</taxon>
        <taxon>Gunneridae</taxon>
        <taxon>Pentapetalae</taxon>
        <taxon>rosids</taxon>
        <taxon>fabids</taxon>
        <taxon>Fabales</taxon>
        <taxon>Fabaceae</taxon>
        <taxon>Papilionoideae</taxon>
        <taxon>50 kb inversion clade</taxon>
        <taxon>dalbergioids sensu lato</taxon>
        <taxon>Dalbergieae</taxon>
        <taxon>Pterocarpus clade</taxon>
        <taxon>Stylosanthes</taxon>
    </lineage>
</organism>
<protein>
    <submittedName>
        <fullName evidence="1">Uncharacterized protein</fullName>
    </submittedName>
</protein>
<dbReference type="EMBL" id="JASCZI010211531">
    <property type="protein sequence ID" value="MED6193908.1"/>
    <property type="molecule type" value="Genomic_DNA"/>
</dbReference>
<evidence type="ECO:0000313" key="1">
    <source>
        <dbReference type="EMBL" id="MED6193908.1"/>
    </source>
</evidence>
<keyword evidence="2" id="KW-1185">Reference proteome</keyword>
<gene>
    <name evidence="1" type="ORF">PIB30_023573</name>
</gene>